<protein>
    <recommendedName>
        <fullName evidence="2">Aminotransferase-like plant mobile domain-containing protein</fullName>
    </recommendedName>
</protein>
<dbReference type="Pfam" id="PF10536">
    <property type="entry name" value="PMD"/>
    <property type="match status" value="1"/>
</dbReference>
<feature type="region of interest" description="Disordered" evidence="1">
    <location>
        <begin position="1"/>
        <end position="47"/>
    </location>
</feature>
<evidence type="ECO:0000259" key="2">
    <source>
        <dbReference type="Pfam" id="PF10536"/>
    </source>
</evidence>
<gene>
    <name evidence="3" type="ORF">FSB_LOCUS19180</name>
</gene>
<dbReference type="AlphaFoldDB" id="A0A2N9FVP2"/>
<dbReference type="EMBL" id="OIVN01001216">
    <property type="protein sequence ID" value="SPC91298.1"/>
    <property type="molecule type" value="Genomic_DNA"/>
</dbReference>
<evidence type="ECO:0000313" key="3">
    <source>
        <dbReference type="EMBL" id="SPC91298.1"/>
    </source>
</evidence>
<accession>A0A2N9FVP2</accession>
<sequence>MSTPPKSPFMGSVGLPSQPPKVLTKKENLTASGSAERSQGGSVKGRTTATKGFASHRVAIPGEKGTVMVAVGCVSHGAVDPKDKEVMVLEVVSGDSEVGTEAVIEASPLRVGTQMALFSSSAMTMGNIGMARPLRDPWYQMKGLFPAVPPATSITVSSILKWVFLSRYRYNLSRYPSGIVETWADWVNEELVDNEFVEVLKEAGVFKAIVISRGLNMYRDVTGTRHLVRRWCPATHTFFLAWGEFTVTIEDVANLLMLPILGDVDPTRLRLTAVESVIEEELIEGFGGKGASFSRHLAKHSTWVTTFRRGSDESEKYICCAAFVAFWLTKFVFCEHPHYAMQPSVFRFAIKISSSNCFPLAPMFLGHLYTYLHLLHADELVGASLRATHDADGSKHLKGSPARPFLNKELPSVKYLRACLLSL</sequence>
<reference evidence="3" key="1">
    <citation type="submission" date="2018-02" db="EMBL/GenBank/DDBJ databases">
        <authorList>
            <person name="Cohen D.B."/>
            <person name="Kent A.D."/>
        </authorList>
    </citation>
    <scope>NUCLEOTIDE SEQUENCE</scope>
</reference>
<name>A0A2N9FVP2_FAGSY</name>
<dbReference type="PANTHER" id="PTHR46033:SF80">
    <property type="entry name" value="PROTEIN MAIN-LIKE 2-LIKE"/>
    <property type="match status" value="1"/>
</dbReference>
<dbReference type="InterPro" id="IPR044824">
    <property type="entry name" value="MAIN-like"/>
</dbReference>
<dbReference type="GO" id="GO:0010073">
    <property type="term" value="P:meristem maintenance"/>
    <property type="evidence" value="ECO:0007669"/>
    <property type="project" value="InterPro"/>
</dbReference>
<organism evidence="3">
    <name type="scientific">Fagus sylvatica</name>
    <name type="common">Beechnut</name>
    <dbReference type="NCBI Taxonomy" id="28930"/>
    <lineage>
        <taxon>Eukaryota</taxon>
        <taxon>Viridiplantae</taxon>
        <taxon>Streptophyta</taxon>
        <taxon>Embryophyta</taxon>
        <taxon>Tracheophyta</taxon>
        <taxon>Spermatophyta</taxon>
        <taxon>Magnoliopsida</taxon>
        <taxon>eudicotyledons</taxon>
        <taxon>Gunneridae</taxon>
        <taxon>Pentapetalae</taxon>
        <taxon>rosids</taxon>
        <taxon>fabids</taxon>
        <taxon>Fagales</taxon>
        <taxon>Fagaceae</taxon>
        <taxon>Fagus</taxon>
    </lineage>
</organism>
<dbReference type="InterPro" id="IPR019557">
    <property type="entry name" value="AminoTfrase-like_pln_mobile"/>
</dbReference>
<feature type="compositionally biased region" description="Polar residues" evidence="1">
    <location>
        <begin position="29"/>
        <end position="47"/>
    </location>
</feature>
<evidence type="ECO:0000256" key="1">
    <source>
        <dbReference type="SAM" id="MobiDB-lite"/>
    </source>
</evidence>
<dbReference type="PANTHER" id="PTHR46033">
    <property type="entry name" value="PROTEIN MAIN-LIKE 2"/>
    <property type="match status" value="1"/>
</dbReference>
<feature type="domain" description="Aminotransferase-like plant mobile" evidence="2">
    <location>
        <begin position="204"/>
        <end position="378"/>
    </location>
</feature>
<proteinExistence type="predicted"/>